<proteinExistence type="predicted"/>
<keyword evidence="7" id="KW-0675">Receptor</keyword>
<protein>
    <recommendedName>
        <fullName evidence="13">Protein kinase domain-containing protein</fullName>
    </recommendedName>
</protein>
<sequence>MGNQKKKTPQKYLVLVWHILNSKEQPKSDKTNNPVRPSTPTGMADLTFDATRRKARDPNLNFSCGTEYPLPFIVIENNPEHDLFVRGHSRWISVYHDGRETSRAAAALLLTLLRHGLRYRQLRIRQLSLSGLCGLRIQHEENFEEDHINQEQEVVLAPSIAWNETAPDECISETDSGAEPLQVVGAGAAPVSLNRLPWNQNLYSDTIRTVRIADVSTLRNFAPSILEVFSSFLPEINDIRNVLEWLKYQQDDLEESACSWALNNSGVFNTWLQIRRVRVYEVAVFLCDDDQDSTIYESVLTEIYGIHKERYRHINSKYKICTVPRYLYVNCSDEYSLMKMFLERAQSVYWPRLIGVVARGVGLSAAANVASSLDTALVLYDTPHDILPYVHTASGRLQDLSLAFQYFLTSCQWTRLGIISENTKFAVAFVTSLNTVNNLIIRDVSIDSGVETALRILNKENARIIFINANSDIALSILCEANELRMLTDTSYVWILREWHYKDMKCANSTLRGNEFLHFTINFWWRGGDRTSLSLDSNQTAVQEKLEKLWSAPTWPLRAAPLVDAMTMLIHGFYNLVQSRPHSHDDLHSKETHRALWASYDLNPPLGVMQKLNLHQQAVNHPYVYVYKWQGQLSAVWQIYNGRVHVIYQPRPFFDSSSPTDGHSSCLTQTNNIEFAPHCHDIAWFIAIGAVVIAIPATILARRARHEQIARRDRVLTARLLARGRRASAALAAHLVDRATLQLGRELGTGRFGRVFLAVLRPPGKPPLVVAAKALREEATKAEEREFLNEAVTLASLRNNHVVRLIGVCATGGPPLVLMEHAFFGDLLKYLQERRHLVDRVGEASAKTEQVSARVLTRFAHQAALALEYLRQQRFVHRDVRASNCLVDARRSLKLADFGLARKTESGATGGEEEYSCRRRGLFPVLWMAPESLERGVFTAASDIWALGVLLLELTTLGARPYGCWAPERVMRFVCAGGYPPLPEGITPDL</sequence>
<dbReference type="Gene3D" id="1.10.510.10">
    <property type="entry name" value="Transferase(Phosphotransferase) domain 1"/>
    <property type="match status" value="1"/>
</dbReference>
<keyword evidence="3" id="KW-0732">Signal</keyword>
<dbReference type="EMBL" id="OU893343">
    <property type="protein sequence ID" value="CAG9784168.1"/>
    <property type="molecule type" value="Genomic_DNA"/>
</dbReference>
<reference evidence="14" key="2">
    <citation type="submission" date="2022-10" db="EMBL/GenBank/DDBJ databases">
        <authorList>
            <consortium name="ENA_rothamsted_submissions"/>
            <consortium name="culmorum"/>
            <person name="King R."/>
        </authorList>
    </citation>
    <scope>NUCLEOTIDE SEQUENCE</scope>
</reference>
<dbReference type="Gene3D" id="3.40.50.2300">
    <property type="match status" value="1"/>
</dbReference>
<keyword evidence="2 12" id="KW-0812">Transmembrane</keyword>
<evidence type="ECO:0000313" key="14">
    <source>
        <dbReference type="EMBL" id="CAG9784168.1"/>
    </source>
</evidence>
<comment type="catalytic activity">
    <reaction evidence="9">
        <text>L-tyrosyl-[protein] + ATP = O-phospho-L-tyrosyl-[protein] + ADP + H(+)</text>
        <dbReference type="Rhea" id="RHEA:10596"/>
        <dbReference type="Rhea" id="RHEA-COMP:10136"/>
        <dbReference type="Rhea" id="RHEA-COMP:20101"/>
        <dbReference type="ChEBI" id="CHEBI:15378"/>
        <dbReference type="ChEBI" id="CHEBI:30616"/>
        <dbReference type="ChEBI" id="CHEBI:46858"/>
        <dbReference type="ChEBI" id="CHEBI:61978"/>
        <dbReference type="ChEBI" id="CHEBI:456216"/>
        <dbReference type="EC" id="2.7.10.1"/>
    </reaction>
</comment>
<feature type="domain" description="Protein kinase" evidence="13">
    <location>
        <begin position="741"/>
        <end position="990"/>
    </location>
</feature>
<dbReference type="GO" id="GO:0051897">
    <property type="term" value="P:positive regulation of phosphatidylinositol 3-kinase/protein kinase B signal transduction"/>
    <property type="evidence" value="ECO:0007669"/>
    <property type="project" value="TreeGrafter"/>
</dbReference>
<dbReference type="GO" id="GO:0007155">
    <property type="term" value="P:cell adhesion"/>
    <property type="evidence" value="ECO:0007669"/>
    <property type="project" value="UniProtKB-KW"/>
</dbReference>
<evidence type="ECO:0000256" key="5">
    <source>
        <dbReference type="ARBA" id="ARBA00022989"/>
    </source>
</evidence>
<evidence type="ECO:0000256" key="7">
    <source>
        <dbReference type="ARBA" id="ARBA00023170"/>
    </source>
</evidence>
<dbReference type="GO" id="GO:0043235">
    <property type="term" value="C:receptor complex"/>
    <property type="evidence" value="ECO:0007669"/>
    <property type="project" value="TreeGrafter"/>
</dbReference>
<keyword evidence="15" id="KW-1185">Reference proteome</keyword>
<dbReference type="InterPro" id="IPR008266">
    <property type="entry name" value="Tyr_kinase_AS"/>
</dbReference>
<dbReference type="SUPFAM" id="SSF53822">
    <property type="entry name" value="Periplasmic binding protein-like I"/>
    <property type="match status" value="1"/>
</dbReference>
<reference evidence="14" key="1">
    <citation type="submission" date="2021-12" db="EMBL/GenBank/DDBJ databases">
        <authorList>
            <person name="King R."/>
        </authorList>
    </citation>
    <scope>NUCLEOTIDE SEQUENCE</scope>
</reference>
<dbReference type="PANTHER" id="PTHR24416:SF349">
    <property type="entry name" value="TYROSINE-PROTEIN KINASE RYK"/>
    <property type="match status" value="1"/>
</dbReference>
<dbReference type="AlphaFoldDB" id="A0A9N9QVG1"/>
<dbReference type="GO" id="GO:0004714">
    <property type="term" value="F:transmembrane receptor protein tyrosine kinase activity"/>
    <property type="evidence" value="ECO:0007669"/>
    <property type="project" value="UniProtKB-EC"/>
</dbReference>
<dbReference type="GO" id="GO:0005524">
    <property type="term" value="F:ATP binding"/>
    <property type="evidence" value="ECO:0007669"/>
    <property type="project" value="UniProtKB-UniRule"/>
</dbReference>
<dbReference type="CDD" id="cd00192">
    <property type="entry name" value="PTKc"/>
    <property type="match status" value="1"/>
</dbReference>
<dbReference type="InterPro" id="IPR001828">
    <property type="entry name" value="ANF_lig-bd_rcpt"/>
</dbReference>
<dbReference type="SMART" id="SM00220">
    <property type="entry name" value="S_TKc"/>
    <property type="match status" value="1"/>
</dbReference>
<organism evidence="14 15">
    <name type="scientific">Diatraea saccharalis</name>
    <name type="common">sugarcane borer</name>
    <dbReference type="NCBI Taxonomy" id="40085"/>
    <lineage>
        <taxon>Eukaryota</taxon>
        <taxon>Metazoa</taxon>
        <taxon>Ecdysozoa</taxon>
        <taxon>Arthropoda</taxon>
        <taxon>Hexapoda</taxon>
        <taxon>Insecta</taxon>
        <taxon>Pterygota</taxon>
        <taxon>Neoptera</taxon>
        <taxon>Endopterygota</taxon>
        <taxon>Lepidoptera</taxon>
        <taxon>Glossata</taxon>
        <taxon>Ditrysia</taxon>
        <taxon>Pyraloidea</taxon>
        <taxon>Crambidae</taxon>
        <taxon>Crambinae</taxon>
        <taxon>Diatraea</taxon>
    </lineage>
</organism>
<evidence type="ECO:0000256" key="9">
    <source>
        <dbReference type="ARBA" id="ARBA00051243"/>
    </source>
</evidence>
<dbReference type="InterPro" id="IPR017441">
    <property type="entry name" value="Protein_kinase_ATP_BS"/>
</dbReference>
<evidence type="ECO:0000256" key="1">
    <source>
        <dbReference type="ARBA" id="ARBA00004162"/>
    </source>
</evidence>
<dbReference type="SUPFAM" id="SSF56112">
    <property type="entry name" value="Protein kinase-like (PK-like)"/>
    <property type="match status" value="1"/>
</dbReference>
<keyword evidence="8" id="KW-0325">Glycoprotein</keyword>
<dbReference type="Gene3D" id="3.30.200.20">
    <property type="entry name" value="Phosphorylase Kinase, domain 1"/>
    <property type="match status" value="1"/>
</dbReference>
<evidence type="ECO:0000313" key="15">
    <source>
        <dbReference type="Proteomes" id="UP001153714"/>
    </source>
</evidence>
<evidence type="ECO:0000256" key="11">
    <source>
        <dbReference type="SAM" id="MobiDB-lite"/>
    </source>
</evidence>
<keyword evidence="4" id="KW-0130">Cell adhesion</keyword>
<dbReference type="PROSITE" id="PS00109">
    <property type="entry name" value="PROTEIN_KINASE_TYR"/>
    <property type="match status" value="1"/>
</dbReference>
<dbReference type="Pfam" id="PF07714">
    <property type="entry name" value="PK_Tyr_Ser-Thr"/>
    <property type="match status" value="1"/>
</dbReference>
<dbReference type="PROSITE" id="PS50011">
    <property type="entry name" value="PROTEIN_KINASE_DOM"/>
    <property type="match status" value="1"/>
</dbReference>
<accession>A0A9N9QVG1</accession>
<feature type="binding site" evidence="10">
    <location>
        <position position="773"/>
    </location>
    <ligand>
        <name>ATP</name>
        <dbReference type="ChEBI" id="CHEBI:30616"/>
    </ligand>
</feature>
<dbReference type="PRINTS" id="PR00109">
    <property type="entry name" value="TYRKINASE"/>
</dbReference>
<dbReference type="Pfam" id="PF01094">
    <property type="entry name" value="ANF_receptor"/>
    <property type="match status" value="1"/>
</dbReference>
<dbReference type="InterPro" id="IPR050122">
    <property type="entry name" value="RTK"/>
</dbReference>
<gene>
    <name evidence="14" type="ORF">DIATSA_LOCUS2279</name>
</gene>
<dbReference type="GO" id="GO:0010976">
    <property type="term" value="P:positive regulation of neuron projection development"/>
    <property type="evidence" value="ECO:0007669"/>
    <property type="project" value="TreeGrafter"/>
</dbReference>
<keyword evidence="10" id="KW-0067">ATP-binding</keyword>
<evidence type="ECO:0000256" key="3">
    <source>
        <dbReference type="ARBA" id="ARBA00022729"/>
    </source>
</evidence>
<feature type="region of interest" description="Disordered" evidence="11">
    <location>
        <begin position="25"/>
        <end position="46"/>
    </location>
</feature>
<dbReference type="InterPro" id="IPR000719">
    <property type="entry name" value="Prot_kinase_dom"/>
</dbReference>
<evidence type="ECO:0000256" key="4">
    <source>
        <dbReference type="ARBA" id="ARBA00022889"/>
    </source>
</evidence>
<keyword evidence="10" id="KW-0547">Nucleotide-binding</keyword>
<dbReference type="InterPro" id="IPR028082">
    <property type="entry name" value="Peripla_BP_I"/>
</dbReference>
<keyword evidence="6 12" id="KW-0472">Membrane</keyword>
<comment type="subcellular location">
    <subcellularLocation>
        <location evidence="1">Cell membrane</location>
        <topology evidence="1">Single-pass membrane protein</topology>
    </subcellularLocation>
</comment>
<evidence type="ECO:0000259" key="13">
    <source>
        <dbReference type="PROSITE" id="PS50011"/>
    </source>
</evidence>
<evidence type="ECO:0000256" key="8">
    <source>
        <dbReference type="ARBA" id="ARBA00023180"/>
    </source>
</evidence>
<dbReference type="InterPro" id="IPR020635">
    <property type="entry name" value="Tyr_kinase_cat_dom"/>
</dbReference>
<evidence type="ECO:0000256" key="6">
    <source>
        <dbReference type="ARBA" id="ARBA00023136"/>
    </source>
</evidence>
<dbReference type="GO" id="GO:0007169">
    <property type="term" value="P:cell surface receptor protein tyrosine kinase signaling pathway"/>
    <property type="evidence" value="ECO:0007669"/>
    <property type="project" value="TreeGrafter"/>
</dbReference>
<dbReference type="InterPro" id="IPR001245">
    <property type="entry name" value="Ser-Thr/Tyr_kinase_cat_dom"/>
</dbReference>
<dbReference type="OrthoDB" id="4062651at2759"/>
<dbReference type="InterPro" id="IPR011009">
    <property type="entry name" value="Kinase-like_dom_sf"/>
</dbReference>
<name>A0A9N9QVG1_9NEOP</name>
<feature type="compositionally biased region" description="Polar residues" evidence="11">
    <location>
        <begin position="31"/>
        <end position="41"/>
    </location>
</feature>
<dbReference type="PANTHER" id="PTHR24416">
    <property type="entry name" value="TYROSINE-PROTEIN KINASE RECEPTOR"/>
    <property type="match status" value="1"/>
</dbReference>
<dbReference type="PROSITE" id="PS00107">
    <property type="entry name" value="PROTEIN_KINASE_ATP"/>
    <property type="match status" value="1"/>
</dbReference>
<evidence type="ECO:0000256" key="2">
    <source>
        <dbReference type="ARBA" id="ARBA00022692"/>
    </source>
</evidence>
<dbReference type="SMART" id="SM00219">
    <property type="entry name" value="TyrKc"/>
    <property type="match status" value="1"/>
</dbReference>
<feature type="transmembrane region" description="Helical" evidence="12">
    <location>
        <begin position="682"/>
        <end position="701"/>
    </location>
</feature>
<evidence type="ECO:0000256" key="12">
    <source>
        <dbReference type="SAM" id="Phobius"/>
    </source>
</evidence>
<dbReference type="Proteomes" id="UP001153714">
    <property type="component" value="Chromosome 12"/>
</dbReference>
<evidence type="ECO:0000256" key="10">
    <source>
        <dbReference type="PROSITE-ProRule" id="PRU10141"/>
    </source>
</evidence>
<dbReference type="GO" id="GO:0005886">
    <property type="term" value="C:plasma membrane"/>
    <property type="evidence" value="ECO:0007669"/>
    <property type="project" value="UniProtKB-SubCell"/>
</dbReference>
<keyword evidence="5 12" id="KW-1133">Transmembrane helix</keyword>